<gene>
    <name evidence="2" type="ORF">RIMI_LOCUS13136657</name>
</gene>
<sequence>MDIGQQQTADDIGSMQDAYIEDMLGSIDLEQLQQGIEQVHDMDLGQEQTNIGQEQSELSDDSHLETGGDEDYSAKFSFIVDVNTGQLSDSTGPMINRRKRELMPFKTVTINITINSDQKPDSDDGTRNDQIKSLLKKGLKEYWLSMAFCLCKNHS</sequence>
<name>A0ABN9M0J1_9NEOB</name>
<proteinExistence type="predicted"/>
<protein>
    <submittedName>
        <fullName evidence="2">Uncharacterized protein</fullName>
    </submittedName>
</protein>
<evidence type="ECO:0000313" key="3">
    <source>
        <dbReference type="Proteomes" id="UP001176940"/>
    </source>
</evidence>
<dbReference type="EMBL" id="CAUEEQ010032092">
    <property type="protein sequence ID" value="CAJ0950697.1"/>
    <property type="molecule type" value="Genomic_DNA"/>
</dbReference>
<evidence type="ECO:0000313" key="2">
    <source>
        <dbReference type="EMBL" id="CAJ0950697.1"/>
    </source>
</evidence>
<organism evidence="2 3">
    <name type="scientific">Ranitomeya imitator</name>
    <name type="common">mimic poison frog</name>
    <dbReference type="NCBI Taxonomy" id="111125"/>
    <lineage>
        <taxon>Eukaryota</taxon>
        <taxon>Metazoa</taxon>
        <taxon>Chordata</taxon>
        <taxon>Craniata</taxon>
        <taxon>Vertebrata</taxon>
        <taxon>Euteleostomi</taxon>
        <taxon>Amphibia</taxon>
        <taxon>Batrachia</taxon>
        <taxon>Anura</taxon>
        <taxon>Neobatrachia</taxon>
        <taxon>Hyloidea</taxon>
        <taxon>Dendrobatidae</taxon>
        <taxon>Dendrobatinae</taxon>
        <taxon>Ranitomeya</taxon>
    </lineage>
</organism>
<reference evidence="2" key="1">
    <citation type="submission" date="2023-07" db="EMBL/GenBank/DDBJ databases">
        <authorList>
            <person name="Stuckert A."/>
        </authorList>
    </citation>
    <scope>NUCLEOTIDE SEQUENCE</scope>
</reference>
<evidence type="ECO:0000256" key="1">
    <source>
        <dbReference type="SAM" id="MobiDB-lite"/>
    </source>
</evidence>
<feature type="region of interest" description="Disordered" evidence="1">
    <location>
        <begin position="50"/>
        <end position="69"/>
    </location>
</feature>
<comment type="caution">
    <text evidence="2">The sequence shown here is derived from an EMBL/GenBank/DDBJ whole genome shotgun (WGS) entry which is preliminary data.</text>
</comment>
<accession>A0ABN9M0J1</accession>
<dbReference type="Proteomes" id="UP001176940">
    <property type="component" value="Unassembled WGS sequence"/>
</dbReference>
<keyword evidence="3" id="KW-1185">Reference proteome</keyword>